<evidence type="ECO:0000313" key="2">
    <source>
        <dbReference type="Proteomes" id="UP000727456"/>
    </source>
</evidence>
<dbReference type="RefSeq" id="WP_167074888.1">
    <property type="nucleotide sequence ID" value="NZ_JAAOZC010000010.1"/>
</dbReference>
<protein>
    <submittedName>
        <fullName evidence="1">Nucleotide-binding universal stress UspA family protein</fullName>
    </submittedName>
</protein>
<proteinExistence type="predicted"/>
<name>A0ABX0TUZ6_9SPHN</name>
<dbReference type="SUPFAM" id="SSF52402">
    <property type="entry name" value="Adenine nucleotide alpha hydrolases-like"/>
    <property type="match status" value="2"/>
</dbReference>
<dbReference type="Gene3D" id="3.40.50.12370">
    <property type="match status" value="1"/>
</dbReference>
<evidence type="ECO:0000313" key="1">
    <source>
        <dbReference type="EMBL" id="NIJ09347.1"/>
    </source>
</evidence>
<keyword evidence="2" id="KW-1185">Reference proteome</keyword>
<dbReference type="Proteomes" id="UP000727456">
    <property type="component" value="Unassembled WGS sequence"/>
</dbReference>
<comment type="caution">
    <text evidence="1">The sequence shown here is derived from an EMBL/GenBank/DDBJ whole genome shotgun (WGS) entry which is preliminary data.</text>
</comment>
<reference evidence="1 2" key="1">
    <citation type="submission" date="2020-03" db="EMBL/GenBank/DDBJ databases">
        <title>Genomic Encyclopedia of Type Strains, Phase III (KMG-III): the genomes of soil and plant-associated and newly described type strains.</title>
        <authorList>
            <person name="Whitman W."/>
        </authorList>
    </citation>
    <scope>NUCLEOTIDE SEQUENCE [LARGE SCALE GENOMIC DNA]</scope>
    <source>
        <strain evidence="1 2">CECT 8804</strain>
    </source>
</reference>
<organism evidence="1 2">
    <name type="scientific">Sphingomonas vulcanisoli</name>
    <dbReference type="NCBI Taxonomy" id="1658060"/>
    <lineage>
        <taxon>Bacteria</taxon>
        <taxon>Pseudomonadati</taxon>
        <taxon>Pseudomonadota</taxon>
        <taxon>Alphaproteobacteria</taxon>
        <taxon>Sphingomonadales</taxon>
        <taxon>Sphingomonadaceae</taxon>
        <taxon>Sphingomonas</taxon>
    </lineage>
</organism>
<gene>
    <name evidence="1" type="ORF">FHS31_002979</name>
</gene>
<dbReference type="EMBL" id="JAAOZC010000010">
    <property type="protein sequence ID" value="NIJ09347.1"/>
    <property type="molecule type" value="Genomic_DNA"/>
</dbReference>
<sequence>MKNIFLLVHDDIGQEARLQAALDLTRAMDGHLTCVDVSVMPIFMGDYGAGEAMVLAAERQQESRNKAAIEARLASEDVPWDWIDALGNPSECVLGAANLADLIVLNLRMDDAPEAEMRDVASRTVMHARKPIVAVPPTLDRFEIGRVLIAWDGQGSVASTMRACVPLLKLAAEVRLFMAHRRNIAASADDAAEYLSRHGIQATVHYGLDDGIRTIDTLIEEHAQLFRPDYIMMGAYSHGRLAELFGGNTKRMLAHSKRPLVLGH</sequence>
<accession>A0ABX0TUZ6</accession>